<dbReference type="Proteomes" id="UP000812031">
    <property type="component" value="Unassembled WGS sequence"/>
</dbReference>
<proteinExistence type="predicted"/>
<protein>
    <submittedName>
        <fullName evidence="1">Uncharacterized protein</fullName>
    </submittedName>
</protein>
<evidence type="ECO:0000313" key="1">
    <source>
        <dbReference type="EMBL" id="MBW4362610.1"/>
    </source>
</evidence>
<evidence type="ECO:0000313" key="2">
    <source>
        <dbReference type="Proteomes" id="UP000812031"/>
    </source>
</evidence>
<sequence length="381" mass="39019">MFGYQSGLAITTSSNNTGFGTGTLKAVNGTGNGFNSAFGYLSCNFLTTGIHNTGLGNGSLYTNTTGNGNTSVGSQSYGGDAGQTTGDNNTLLGYLAGFDYRVGSNNTFIGYQAGRGLQNGESNILIGPISFLNTGSNYNVVIGNINVAIGSRETLSNHIILADGQGNIGLRINDLGLTTLPRNTIANITGDATGKAVVTKEFMQASGITINGSLIPLNGSATITTAPQTVTTLPLASNYVNSTVTRTSVTGWTFNVTAGKRYKIEIIGTYQTAVTTTGGSIGFILSSGAGSIMGLMEGEIVQTTAATGLRTTIRAVNATNTTAGSFMTTTGVGVINSPHYIGGILNLKCTTSGVFEVQFASEVAASSAQLNADSLLLVTEY</sequence>
<reference evidence="1 2" key="1">
    <citation type="submission" date="2021-07" db="EMBL/GenBank/DDBJ databases">
        <title>Flavobacterium sp. nov. isolated from sediment on the Taihu Lake.</title>
        <authorList>
            <person name="Qu J.-H."/>
        </authorList>
    </citation>
    <scope>NUCLEOTIDE SEQUENCE [LARGE SCALE GENOMIC DNA]</scope>
    <source>
        <strain evidence="1 2">NAS39</strain>
    </source>
</reference>
<gene>
    <name evidence="1" type="ORF">KZH69_19175</name>
</gene>
<dbReference type="EMBL" id="JAHWYN010000028">
    <property type="protein sequence ID" value="MBW4362610.1"/>
    <property type="molecule type" value="Genomic_DNA"/>
</dbReference>
<accession>A0ABS6Y111</accession>
<keyword evidence="2" id="KW-1185">Reference proteome</keyword>
<dbReference type="RefSeq" id="WP_219319089.1">
    <property type="nucleotide sequence ID" value="NZ_JAHWYN010000028.1"/>
</dbReference>
<organism evidence="1 2">
    <name type="scientific">Flavobacterium taihuense</name>
    <dbReference type="NCBI Taxonomy" id="2857508"/>
    <lineage>
        <taxon>Bacteria</taxon>
        <taxon>Pseudomonadati</taxon>
        <taxon>Bacteroidota</taxon>
        <taxon>Flavobacteriia</taxon>
        <taxon>Flavobacteriales</taxon>
        <taxon>Flavobacteriaceae</taxon>
        <taxon>Flavobacterium</taxon>
    </lineage>
</organism>
<name>A0ABS6Y111_9FLAO</name>
<comment type="caution">
    <text evidence="1">The sequence shown here is derived from an EMBL/GenBank/DDBJ whole genome shotgun (WGS) entry which is preliminary data.</text>
</comment>